<evidence type="ECO:0000256" key="2">
    <source>
        <dbReference type="ARBA" id="ARBA00004389"/>
    </source>
</evidence>
<dbReference type="InterPro" id="IPR009721">
    <property type="entry name" value="O-acyltransferase_WSD1_C"/>
</dbReference>
<evidence type="ECO:0000256" key="10">
    <source>
        <dbReference type="ARBA" id="ARBA00023136"/>
    </source>
</evidence>
<evidence type="ECO:0000256" key="5">
    <source>
        <dbReference type="ARBA" id="ARBA00022475"/>
    </source>
</evidence>
<keyword evidence="20" id="KW-1185">Reference proteome</keyword>
<evidence type="ECO:0000256" key="16">
    <source>
        <dbReference type="SAM" id="Phobius"/>
    </source>
</evidence>
<dbReference type="STRING" id="3469.A0A4Y7K8R6"/>
<keyword evidence="8" id="KW-0256">Endoplasmic reticulum</keyword>
<comment type="catalytic activity">
    <reaction evidence="14">
        <text>an acyl-CoA + a 1,2-diacyl-sn-glycerol = a triacyl-sn-glycerol + CoA</text>
        <dbReference type="Rhea" id="RHEA:10868"/>
        <dbReference type="ChEBI" id="CHEBI:17815"/>
        <dbReference type="ChEBI" id="CHEBI:57287"/>
        <dbReference type="ChEBI" id="CHEBI:58342"/>
        <dbReference type="ChEBI" id="CHEBI:64615"/>
        <dbReference type="EC" id="2.3.1.20"/>
    </reaction>
</comment>
<feature type="domain" description="O-acyltransferase WSD1-like N-terminal" evidence="17">
    <location>
        <begin position="586"/>
        <end position="795"/>
    </location>
</feature>
<feature type="transmembrane region" description="Helical" evidence="16">
    <location>
        <begin position="217"/>
        <end position="241"/>
    </location>
</feature>
<feature type="compositionally biased region" description="Acidic residues" evidence="15">
    <location>
        <begin position="533"/>
        <end position="543"/>
    </location>
</feature>
<organism evidence="19 20">
    <name type="scientific">Papaver somniferum</name>
    <name type="common">Opium poppy</name>
    <dbReference type="NCBI Taxonomy" id="3469"/>
    <lineage>
        <taxon>Eukaryota</taxon>
        <taxon>Viridiplantae</taxon>
        <taxon>Streptophyta</taxon>
        <taxon>Embryophyta</taxon>
        <taxon>Tracheophyta</taxon>
        <taxon>Spermatophyta</taxon>
        <taxon>Magnoliopsida</taxon>
        <taxon>Ranunculales</taxon>
        <taxon>Papaveraceae</taxon>
        <taxon>Papaveroideae</taxon>
        <taxon>Papaver</taxon>
    </lineage>
</organism>
<evidence type="ECO:0000256" key="4">
    <source>
        <dbReference type="ARBA" id="ARBA00005189"/>
    </source>
</evidence>
<feature type="region of interest" description="Disordered" evidence="15">
    <location>
        <begin position="518"/>
        <end position="543"/>
    </location>
</feature>
<evidence type="ECO:0000256" key="13">
    <source>
        <dbReference type="ARBA" id="ARBA00047604"/>
    </source>
</evidence>
<keyword evidence="10 16" id="KW-0472">Membrane</keyword>
<dbReference type="EMBL" id="CM010721">
    <property type="protein sequence ID" value="RZC68398.1"/>
    <property type="molecule type" value="Genomic_DNA"/>
</dbReference>
<dbReference type="InterPro" id="IPR004255">
    <property type="entry name" value="O-acyltransferase_WSD1_N"/>
</dbReference>
<dbReference type="UniPathway" id="UPA00282"/>
<feature type="domain" description="O-acyltransferase WSD1 C-terminal" evidence="18">
    <location>
        <begin position="359"/>
        <end position="503"/>
    </location>
</feature>
<evidence type="ECO:0000256" key="9">
    <source>
        <dbReference type="ARBA" id="ARBA00022989"/>
    </source>
</evidence>
<feature type="domain" description="O-acyltransferase WSD1 C-terminal" evidence="18">
    <location>
        <begin position="864"/>
        <end position="1008"/>
    </location>
</feature>
<keyword evidence="6" id="KW-0808">Transferase</keyword>
<protein>
    <submittedName>
        <fullName evidence="19">Uncharacterized protein</fullName>
    </submittedName>
</protein>
<evidence type="ECO:0000313" key="20">
    <source>
        <dbReference type="Proteomes" id="UP000316621"/>
    </source>
</evidence>
<gene>
    <name evidence="19" type="ORF">C5167_031706</name>
</gene>
<evidence type="ECO:0000256" key="7">
    <source>
        <dbReference type="ARBA" id="ARBA00022692"/>
    </source>
</evidence>
<dbReference type="FunFam" id="3.30.559.10:FF:000033">
    <property type="entry name" value="O-acyltransferase (WSD1-like) family protein"/>
    <property type="match status" value="1"/>
</dbReference>
<evidence type="ECO:0000256" key="15">
    <source>
        <dbReference type="SAM" id="MobiDB-lite"/>
    </source>
</evidence>
<keyword evidence="9 16" id="KW-1133">Transmembrane helix</keyword>
<evidence type="ECO:0000259" key="18">
    <source>
        <dbReference type="Pfam" id="PF06974"/>
    </source>
</evidence>
<keyword evidence="7 16" id="KW-0812">Transmembrane</keyword>
<comment type="subcellular location">
    <subcellularLocation>
        <location evidence="1">Cell membrane</location>
        <topology evidence="1">Single-pass membrane protein</topology>
    </subcellularLocation>
    <subcellularLocation>
        <location evidence="2">Endoplasmic reticulum membrane</location>
        <topology evidence="2">Single-pass membrane protein</topology>
    </subcellularLocation>
</comment>
<feature type="domain" description="O-acyltransferase WSD1-like N-terminal" evidence="17">
    <location>
        <begin position="92"/>
        <end position="291"/>
    </location>
</feature>
<dbReference type="GO" id="GO:0005886">
    <property type="term" value="C:plasma membrane"/>
    <property type="evidence" value="ECO:0007669"/>
    <property type="project" value="UniProtKB-SubCell"/>
</dbReference>
<dbReference type="InterPro" id="IPR045034">
    <property type="entry name" value="O-acyltransferase_WSD1-like"/>
</dbReference>
<name>A0A4Y7K8R6_PAPSO</name>
<comment type="pathway">
    <text evidence="3">Glycerolipid metabolism; triacylglycerol biosynthesis.</text>
</comment>
<evidence type="ECO:0000256" key="3">
    <source>
        <dbReference type="ARBA" id="ARBA00004771"/>
    </source>
</evidence>
<dbReference type="PANTHER" id="PTHR31650:SF74">
    <property type="entry name" value="O-ACYLTRANSFERASE WSD1-LIKE"/>
    <property type="match status" value="1"/>
</dbReference>
<accession>A0A4Y7K8R6</accession>
<evidence type="ECO:0000256" key="1">
    <source>
        <dbReference type="ARBA" id="ARBA00004162"/>
    </source>
</evidence>
<keyword evidence="5" id="KW-1003">Cell membrane</keyword>
<dbReference type="GO" id="GO:0019432">
    <property type="term" value="P:triglyceride biosynthetic process"/>
    <property type="evidence" value="ECO:0007669"/>
    <property type="project" value="UniProtKB-UniPathway"/>
</dbReference>
<dbReference type="SUPFAM" id="SSF52777">
    <property type="entry name" value="CoA-dependent acyltransferases"/>
    <property type="match status" value="2"/>
</dbReference>
<evidence type="ECO:0000259" key="17">
    <source>
        <dbReference type="Pfam" id="PF03007"/>
    </source>
</evidence>
<comment type="catalytic activity">
    <reaction evidence="13">
        <text>a long chain fatty alcohol + a fatty acyl-CoA = a long-chain alcohol wax ester + CoA</text>
        <dbReference type="Rhea" id="RHEA:38443"/>
        <dbReference type="ChEBI" id="CHEBI:17135"/>
        <dbReference type="ChEBI" id="CHEBI:57287"/>
        <dbReference type="ChEBI" id="CHEBI:77636"/>
        <dbReference type="ChEBI" id="CHEBI:235323"/>
        <dbReference type="EC" id="2.3.1.75"/>
    </reaction>
</comment>
<dbReference type="GO" id="GO:0004144">
    <property type="term" value="F:diacylglycerol O-acyltransferase activity"/>
    <property type="evidence" value="ECO:0007669"/>
    <property type="project" value="UniProtKB-EC"/>
</dbReference>
<evidence type="ECO:0000256" key="8">
    <source>
        <dbReference type="ARBA" id="ARBA00022824"/>
    </source>
</evidence>
<keyword evidence="11" id="KW-0012">Acyltransferase</keyword>
<comment type="similarity">
    <text evidence="12">In the N-terminal section; belongs to the long-chain O-acyltransferase family.</text>
</comment>
<dbReference type="Gramene" id="RZC68398">
    <property type="protein sequence ID" value="RZC68398"/>
    <property type="gene ID" value="C5167_031706"/>
</dbReference>
<sequence>MDNVVEGLGLRKRSLKAITTTKKSTSEDGYGVDGGLEEPLSPSARLLHEPDFNLYIIAIIGSKTKINPSVVKDGLVHTLLKHPRFCSLQVEVGEKGGEMKWVPTEVNLENHVIVPKIEPETDLSSPDKFVEDYISDLSKTKIEMSKPLWELHLLNIKTTDAEAVGIFKIHHSLGDGTSLVSLLLACTRQTADPNSLPTVPVTKSTSVRSGNYTGIRWIFMAIWGFLLLAWNTLVDIFLFFATTMFIKDTETPLKGAPGVEFAPKRFIHRSVSLDDIKLVKNAMNTTINDVVLGVTTAGLSRYLNRRYGEDTENDVGATDNRNNLPKNIRLRSTLLVNIRPSSGIQALSDMMEEKAEAKWGNRIGYVLFPFTIALRDDPLDYVREAKLVIDRKKNSYEALYTFVIAEIVLKLFGIKASAALTHRILTHTTMSFSNVVGPSEQIGFYGHEMSYIAPSVYGHPHAFTINYQSYENKMTIVLAVDEKAVPEPHKLCDDLEESLKLIKDAPLKAIVTKSSSSILKKGSDDNGGTREEEKEEEEEEELLDPSARLFHEPKFNLYIIAMLGCKTKINPNIIKDGLLTTVLKHPRFCSLQVEVGGKGGEMKWVPTEVNIENHVIVPEINPAMMDDISPDRFIEDYISELSKTTIDMSKPLWEIHILNVKTTEAEAIGVFKVHHSIGDGTSLVSLLLACTRQTADPNALPTVPITKKRPVRSSKNSEGVWWMFAELWGFLAMVRNSLVDIFMFFATFIFLKDTETPLKGAPGVEYGSKRFVHRTLSLDDIKLVKNVMNMTINDVLLGVTTAGLSNYLNRRYGLVKKNDQGATEKRNNLPKDIRLRSTLLVNMRPSSGIQVLSDMMEEKAEARWGNWIGYILNPFTISLRDDPLDYVREAKTAIDRKKNSGEALYTYLIGELVPKLFGYKASAALSHRVLSNTTMSCSNLIGPLEEIGFYGHPMAYLAPTFYGHPQALTINYQSYVNKMIIILAVDERTIPDPHKLCDDLEESLKLIKDAILAKHEHAH</sequence>
<dbReference type="Pfam" id="PF06974">
    <property type="entry name" value="WS_DGAT_C"/>
    <property type="match status" value="2"/>
</dbReference>
<dbReference type="PANTHER" id="PTHR31650">
    <property type="entry name" value="O-ACYLTRANSFERASE (WSD1-LIKE) FAMILY PROTEIN"/>
    <property type="match status" value="1"/>
</dbReference>
<reference evidence="19 20" key="1">
    <citation type="journal article" date="2018" name="Science">
        <title>The opium poppy genome and morphinan production.</title>
        <authorList>
            <person name="Guo L."/>
            <person name="Winzer T."/>
            <person name="Yang X."/>
            <person name="Li Y."/>
            <person name="Ning Z."/>
            <person name="He Z."/>
            <person name="Teodor R."/>
            <person name="Lu Y."/>
            <person name="Bowser T.A."/>
            <person name="Graham I.A."/>
            <person name="Ye K."/>
        </authorList>
    </citation>
    <scope>NUCLEOTIDE SEQUENCE [LARGE SCALE GENOMIC DNA]</scope>
    <source>
        <strain evidence="20">cv. HN1</strain>
        <tissue evidence="19">Leaves</tissue>
    </source>
</reference>
<comment type="pathway">
    <text evidence="4">Lipid metabolism.</text>
</comment>
<dbReference type="Pfam" id="PF03007">
    <property type="entry name" value="WS_DGAT_cat"/>
    <property type="match status" value="2"/>
</dbReference>
<evidence type="ECO:0000313" key="19">
    <source>
        <dbReference type="EMBL" id="RZC68398.1"/>
    </source>
</evidence>
<proteinExistence type="inferred from homology"/>
<dbReference type="GO" id="GO:0047196">
    <property type="term" value="F:long-chain-alcohol O-fatty-acyltransferase activity"/>
    <property type="evidence" value="ECO:0007669"/>
    <property type="project" value="UniProtKB-EC"/>
</dbReference>
<dbReference type="AlphaFoldDB" id="A0A4Y7K8R6"/>
<evidence type="ECO:0000256" key="6">
    <source>
        <dbReference type="ARBA" id="ARBA00022679"/>
    </source>
</evidence>
<evidence type="ECO:0000256" key="12">
    <source>
        <dbReference type="ARBA" id="ARBA00024360"/>
    </source>
</evidence>
<evidence type="ECO:0000256" key="11">
    <source>
        <dbReference type="ARBA" id="ARBA00023315"/>
    </source>
</evidence>
<evidence type="ECO:0000256" key="14">
    <source>
        <dbReference type="ARBA" id="ARBA00048109"/>
    </source>
</evidence>
<dbReference type="OMA" id="IMKYPTS"/>
<dbReference type="GO" id="GO:0005789">
    <property type="term" value="C:endoplasmic reticulum membrane"/>
    <property type="evidence" value="ECO:0007669"/>
    <property type="project" value="UniProtKB-SubCell"/>
</dbReference>
<feature type="compositionally biased region" description="Basic and acidic residues" evidence="15">
    <location>
        <begin position="521"/>
        <end position="532"/>
    </location>
</feature>
<dbReference type="Proteomes" id="UP000316621">
    <property type="component" value="Chromosome 7"/>
</dbReference>